<accession>A0A8J5GZG1</accession>
<evidence type="ECO:0000313" key="3">
    <source>
        <dbReference type="EMBL" id="KAG6516432.1"/>
    </source>
</evidence>
<dbReference type="OrthoDB" id="1935530at2759"/>
<reference evidence="3 4" key="1">
    <citation type="submission" date="2020-08" db="EMBL/GenBank/DDBJ databases">
        <title>Plant Genome Project.</title>
        <authorList>
            <person name="Zhang R.-G."/>
        </authorList>
    </citation>
    <scope>NUCLEOTIDE SEQUENCE [LARGE SCALE GENOMIC DNA]</scope>
    <source>
        <tissue evidence="3">Rhizome</tissue>
    </source>
</reference>
<feature type="compositionally biased region" description="Acidic residues" evidence="2">
    <location>
        <begin position="507"/>
        <end position="517"/>
    </location>
</feature>
<evidence type="ECO:0000256" key="1">
    <source>
        <dbReference type="SAM" id="Coils"/>
    </source>
</evidence>
<feature type="compositionally biased region" description="Low complexity" evidence="2">
    <location>
        <begin position="14"/>
        <end position="29"/>
    </location>
</feature>
<feature type="region of interest" description="Disordered" evidence="2">
    <location>
        <begin position="312"/>
        <end position="349"/>
    </location>
</feature>
<evidence type="ECO:0000313" key="4">
    <source>
        <dbReference type="Proteomes" id="UP000734854"/>
    </source>
</evidence>
<dbReference type="AlphaFoldDB" id="A0A8J5GZG1"/>
<dbReference type="Proteomes" id="UP000734854">
    <property type="component" value="Unassembled WGS sequence"/>
</dbReference>
<feature type="coiled-coil region" evidence="1">
    <location>
        <begin position="574"/>
        <end position="601"/>
    </location>
</feature>
<protein>
    <submittedName>
        <fullName evidence="3">Uncharacterized protein</fullName>
    </submittedName>
</protein>
<dbReference type="PANTHER" id="PTHR35120:SF2">
    <property type="entry name" value="AMINOTRANSFERASE-LIKE PLANT MOBILE DOMAIN-CONTAINING PROTEIN"/>
    <property type="match status" value="1"/>
</dbReference>
<proteinExistence type="predicted"/>
<comment type="caution">
    <text evidence="3">The sequence shown here is derived from an EMBL/GenBank/DDBJ whole genome shotgun (WGS) entry which is preliminary data.</text>
</comment>
<dbReference type="PANTHER" id="PTHR35120">
    <property type="entry name" value="HISTONE ACETYLTRANSFERASE KAT6B-LIKE"/>
    <property type="match status" value="1"/>
</dbReference>
<feature type="compositionally biased region" description="Basic residues" evidence="2">
    <location>
        <begin position="85"/>
        <end position="95"/>
    </location>
</feature>
<keyword evidence="1" id="KW-0175">Coiled coil</keyword>
<feature type="compositionally biased region" description="Acidic residues" evidence="2">
    <location>
        <begin position="318"/>
        <end position="347"/>
    </location>
</feature>
<evidence type="ECO:0000256" key="2">
    <source>
        <dbReference type="SAM" id="MobiDB-lite"/>
    </source>
</evidence>
<feature type="region of interest" description="Disordered" evidence="2">
    <location>
        <begin position="1"/>
        <end position="95"/>
    </location>
</feature>
<gene>
    <name evidence="3" type="ORF">ZIOFF_026897</name>
</gene>
<feature type="compositionally biased region" description="Low complexity" evidence="2">
    <location>
        <begin position="67"/>
        <end position="76"/>
    </location>
</feature>
<keyword evidence="4" id="KW-1185">Reference proteome</keyword>
<organism evidence="3 4">
    <name type="scientific">Zingiber officinale</name>
    <name type="common">Ginger</name>
    <name type="synonym">Amomum zingiber</name>
    <dbReference type="NCBI Taxonomy" id="94328"/>
    <lineage>
        <taxon>Eukaryota</taxon>
        <taxon>Viridiplantae</taxon>
        <taxon>Streptophyta</taxon>
        <taxon>Embryophyta</taxon>
        <taxon>Tracheophyta</taxon>
        <taxon>Spermatophyta</taxon>
        <taxon>Magnoliopsida</taxon>
        <taxon>Liliopsida</taxon>
        <taxon>Zingiberales</taxon>
        <taxon>Zingiberaceae</taxon>
        <taxon>Zingiber</taxon>
    </lineage>
</organism>
<name>A0A8J5GZG1_ZINOF</name>
<feature type="region of interest" description="Disordered" evidence="2">
    <location>
        <begin position="507"/>
        <end position="531"/>
    </location>
</feature>
<dbReference type="EMBL" id="JACMSC010000007">
    <property type="protein sequence ID" value="KAG6516432.1"/>
    <property type="molecule type" value="Genomic_DNA"/>
</dbReference>
<sequence length="731" mass="81859">MADAEPQLPSLIHLPDLPLDLPDSSQQDLPDPPPPPNSEAATEPARDPQATSEEDAAIPRTPDVVVPDPQAEATAPAPAPFLRSPKLRRKTSFKRKKPLSFKQRAAAKKKLALLTDAFRPVPFSPGQALANIDLAAHEALFHALGLWDFAHLPFDQNVRSDLLIPLIANYQPAKRCSFVCDLRVSVSRPDLARALMLPVKKDKSGLPEPGAAGNNQDLFSMEESISAIMDFMSAFLLFQFQDDACILPTEVVTAHRMVKEGLPHKVDWAGLLWMLVEKELLEAPNSGFCHYASHLQCLIKYQQPRLLVESESKLEPVPEVEVEVENSADEGMEEEDDNDDDAEDVTEDAAARVRSSDHFGAVGEEKCGPGLSLGLGGDSSTVEGFEEFKEGKEQQIEGGNHGGTEHCLRLCNSASAGSMEFENLCNGDEEGRREEGDGEDFSAKYDYLDRLGSFDRLTSTDLLQVVDPVGEFLTMRSDGHKNMPLNHYNDRPYFSVDNGKRKISEIDDDEEDEEEDTQPFTQSNQQKRARSGIMWENPASELDSVLEQIQLYVGKARLLAAEKEQASINAHLQLQYLNEMLQQKDRVIQSLEKTRVEEQQKWHMEACRYEHEINLLGNLVIGYRRALNETRRAFVEYRKKYPQGDEPLYKDVAASGGLVLSTNELERERLGKENELRCLTANLVDSFEKEWMLKLEHSASSLSILFGRMMELEGKIKLLKERFAKPVTSDA</sequence>